<protein>
    <submittedName>
        <fullName evidence="2">Uncharacterized protein</fullName>
    </submittedName>
</protein>
<keyword evidence="1" id="KW-0812">Transmembrane</keyword>
<feature type="transmembrane region" description="Helical" evidence="1">
    <location>
        <begin position="145"/>
        <end position="166"/>
    </location>
</feature>
<sequence length="224" mass="24692">MFPSRLLSRHNTHSHIHNHVVYIHVHALTHTHIHNNNNNTAHTAIIKPKDATEQLATSHRVGRRSTGCRHPSFRQAAGRGRNPSPIPSLPPSLALAARSELLSCRPAAPYYHGLDFPGRNIVDRAASRNRGRVAQRLQGAGRTRLLLYMAAPVCLSAVTTCISALVCTPMAHRLADVYAPLSPFQPYQSASAIARGSQTETTKWYWVLRTAGHGMGVFVERWPG</sequence>
<accession>A0A9P9F8G8</accession>
<comment type="caution">
    <text evidence="2">The sequence shown here is derived from an EMBL/GenBank/DDBJ whole genome shotgun (WGS) entry which is preliminary data.</text>
</comment>
<evidence type="ECO:0000256" key="1">
    <source>
        <dbReference type="SAM" id="Phobius"/>
    </source>
</evidence>
<name>A0A9P9F8G8_9HYPO</name>
<keyword evidence="3" id="KW-1185">Reference proteome</keyword>
<dbReference type="Proteomes" id="UP000717696">
    <property type="component" value="Unassembled WGS sequence"/>
</dbReference>
<dbReference type="EMBL" id="JAGMUU010000004">
    <property type="protein sequence ID" value="KAH7155368.1"/>
    <property type="molecule type" value="Genomic_DNA"/>
</dbReference>
<gene>
    <name evidence="2" type="ORF">B0J13DRAFT_224043</name>
</gene>
<reference evidence="2" key="1">
    <citation type="journal article" date="2021" name="Nat. Commun.">
        <title>Genetic determinants of endophytism in the Arabidopsis root mycobiome.</title>
        <authorList>
            <person name="Mesny F."/>
            <person name="Miyauchi S."/>
            <person name="Thiergart T."/>
            <person name="Pickel B."/>
            <person name="Atanasova L."/>
            <person name="Karlsson M."/>
            <person name="Huettel B."/>
            <person name="Barry K.W."/>
            <person name="Haridas S."/>
            <person name="Chen C."/>
            <person name="Bauer D."/>
            <person name="Andreopoulos W."/>
            <person name="Pangilinan J."/>
            <person name="LaButti K."/>
            <person name="Riley R."/>
            <person name="Lipzen A."/>
            <person name="Clum A."/>
            <person name="Drula E."/>
            <person name="Henrissat B."/>
            <person name="Kohler A."/>
            <person name="Grigoriev I.V."/>
            <person name="Martin F.M."/>
            <person name="Hacquard S."/>
        </authorList>
    </citation>
    <scope>NUCLEOTIDE SEQUENCE</scope>
    <source>
        <strain evidence="2">MPI-CAGE-AT-0021</strain>
    </source>
</reference>
<keyword evidence="1" id="KW-0472">Membrane</keyword>
<dbReference type="AlphaFoldDB" id="A0A9P9F8G8"/>
<proteinExistence type="predicted"/>
<evidence type="ECO:0000313" key="3">
    <source>
        <dbReference type="Proteomes" id="UP000717696"/>
    </source>
</evidence>
<keyword evidence="1" id="KW-1133">Transmembrane helix</keyword>
<organism evidence="2 3">
    <name type="scientific">Dactylonectria estremocensis</name>
    <dbReference type="NCBI Taxonomy" id="1079267"/>
    <lineage>
        <taxon>Eukaryota</taxon>
        <taxon>Fungi</taxon>
        <taxon>Dikarya</taxon>
        <taxon>Ascomycota</taxon>
        <taxon>Pezizomycotina</taxon>
        <taxon>Sordariomycetes</taxon>
        <taxon>Hypocreomycetidae</taxon>
        <taxon>Hypocreales</taxon>
        <taxon>Nectriaceae</taxon>
        <taxon>Dactylonectria</taxon>
    </lineage>
</organism>
<evidence type="ECO:0000313" key="2">
    <source>
        <dbReference type="EMBL" id="KAH7155368.1"/>
    </source>
</evidence>